<name>A0A0R1HWE2_9LACO</name>
<organism evidence="1 2">
    <name type="scientific">Secundilactobacillus kimchicus JCM 15530</name>
    <dbReference type="NCBI Taxonomy" id="1302272"/>
    <lineage>
        <taxon>Bacteria</taxon>
        <taxon>Bacillati</taxon>
        <taxon>Bacillota</taxon>
        <taxon>Bacilli</taxon>
        <taxon>Lactobacillales</taxon>
        <taxon>Lactobacillaceae</taxon>
        <taxon>Secundilactobacillus</taxon>
    </lineage>
</organism>
<evidence type="ECO:0008006" key="3">
    <source>
        <dbReference type="Google" id="ProtNLM"/>
    </source>
</evidence>
<dbReference type="OrthoDB" id="2329860at2"/>
<reference evidence="1 2" key="1">
    <citation type="journal article" date="2015" name="Genome Announc.">
        <title>Expanding the biotechnology potential of lactobacilli through comparative genomics of 213 strains and associated genera.</title>
        <authorList>
            <person name="Sun Z."/>
            <person name="Harris H.M."/>
            <person name="McCann A."/>
            <person name="Guo C."/>
            <person name="Argimon S."/>
            <person name="Zhang W."/>
            <person name="Yang X."/>
            <person name="Jeffery I.B."/>
            <person name="Cooney J.C."/>
            <person name="Kagawa T.F."/>
            <person name="Liu W."/>
            <person name="Song Y."/>
            <person name="Salvetti E."/>
            <person name="Wrobel A."/>
            <person name="Rasinkangas P."/>
            <person name="Parkhill J."/>
            <person name="Rea M.C."/>
            <person name="O'Sullivan O."/>
            <person name="Ritari J."/>
            <person name="Douillard F.P."/>
            <person name="Paul Ross R."/>
            <person name="Yang R."/>
            <person name="Briner A.E."/>
            <person name="Felis G.E."/>
            <person name="de Vos W.M."/>
            <person name="Barrangou R."/>
            <person name="Klaenhammer T.R."/>
            <person name="Caufield P.W."/>
            <person name="Cui Y."/>
            <person name="Zhang H."/>
            <person name="O'Toole P.W."/>
        </authorList>
    </citation>
    <scope>NUCLEOTIDE SEQUENCE [LARGE SCALE GENOMIC DNA]</scope>
    <source>
        <strain evidence="1 2">JCM 15530</strain>
    </source>
</reference>
<dbReference type="RefSeq" id="WP_056943072.1">
    <property type="nucleotide sequence ID" value="NZ_AZCX01000012.1"/>
</dbReference>
<dbReference type="InterPro" id="IPR036179">
    <property type="entry name" value="Ig-like_dom_sf"/>
</dbReference>
<dbReference type="AlphaFoldDB" id="A0A0R1HWE2"/>
<comment type="caution">
    <text evidence="1">The sequence shown here is derived from an EMBL/GenBank/DDBJ whole genome shotgun (WGS) entry which is preliminary data.</text>
</comment>
<dbReference type="Proteomes" id="UP000050911">
    <property type="component" value="Unassembled WGS sequence"/>
</dbReference>
<dbReference type="SUPFAM" id="SSF48726">
    <property type="entry name" value="Immunoglobulin"/>
    <property type="match status" value="1"/>
</dbReference>
<dbReference type="EMBL" id="AZCX01000012">
    <property type="protein sequence ID" value="KRK47095.1"/>
    <property type="molecule type" value="Genomic_DNA"/>
</dbReference>
<gene>
    <name evidence="1" type="ORF">FC96_GL000715</name>
</gene>
<dbReference type="PATRIC" id="fig|1302272.5.peg.714"/>
<evidence type="ECO:0000313" key="1">
    <source>
        <dbReference type="EMBL" id="KRK47095.1"/>
    </source>
</evidence>
<dbReference type="Gene3D" id="2.60.40.10">
    <property type="entry name" value="Immunoglobulins"/>
    <property type="match status" value="1"/>
</dbReference>
<proteinExistence type="predicted"/>
<evidence type="ECO:0000313" key="2">
    <source>
        <dbReference type="Proteomes" id="UP000050911"/>
    </source>
</evidence>
<keyword evidence="2" id="KW-1185">Reference proteome</keyword>
<accession>A0A0R1HWE2</accession>
<dbReference type="InterPro" id="IPR013783">
    <property type="entry name" value="Ig-like_fold"/>
</dbReference>
<protein>
    <recommendedName>
        <fullName evidence="3">Ig-like domain-containing protein</fullName>
    </recommendedName>
</protein>
<sequence length="214" mass="24035">MMNRSIDESKLPKTPIYSFSVSDAELAKVIADELRVPMFQDVRITGEQGREGETIQLRVVVEPQHFSDEFQWFMGDKLLNRQSHPVLNLVAVPYALDGVLFSCQVARHGPSGAMYATVSTELKVDVRKPAILSSIPPQQVQCGDVVRLSAAGTNVYDERYQWFFNDQPLAGETRPRLVVRAGDVNQSGRYALEVMREGQPIWSEIELTVHKCGQ</sequence>